<dbReference type="OrthoDB" id="9786074at2"/>
<dbReference type="GO" id="GO:0009303">
    <property type="term" value="P:rRNA transcription"/>
    <property type="evidence" value="ECO:0007669"/>
    <property type="project" value="TreeGrafter"/>
</dbReference>
<dbReference type="InterPro" id="IPR048792">
    <property type="entry name" value="CarD_C"/>
</dbReference>
<dbReference type="KEGG" id="bbev:BBEV_1239"/>
<dbReference type="RefSeq" id="WP_069364676.1">
    <property type="nucleotide sequence ID" value="NZ_CP012502.1"/>
</dbReference>
<reference evidence="2 3" key="1">
    <citation type="submission" date="2015-08" db="EMBL/GenBank/DDBJ databases">
        <title>The complete genome sequence of Bacillus beveridgei MLTeJB.</title>
        <authorList>
            <person name="Hanson T.E."/>
            <person name="Mesa C."/>
            <person name="Basesman S.M."/>
            <person name="Oremland R.S."/>
        </authorList>
    </citation>
    <scope>NUCLEOTIDE SEQUENCE [LARGE SCALE GENOMIC DNA]</scope>
    <source>
        <strain evidence="2 3">MLTeJB</strain>
    </source>
</reference>
<dbReference type="PANTHER" id="PTHR38447:SF1">
    <property type="entry name" value="RNA POLYMERASE-BINDING TRANSCRIPTION FACTOR CARD"/>
    <property type="match status" value="1"/>
</dbReference>
<protein>
    <submittedName>
        <fullName evidence="2">CarD-like transcriptional regulator</fullName>
    </submittedName>
</protein>
<dbReference type="InterPro" id="IPR042215">
    <property type="entry name" value="CarD-like_C"/>
</dbReference>
<dbReference type="Gene3D" id="2.40.10.170">
    <property type="match status" value="1"/>
</dbReference>
<dbReference type="STRING" id="632773.BBEV_1239"/>
<evidence type="ECO:0000259" key="1">
    <source>
        <dbReference type="SMART" id="SM01058"/>
    </source>
</evidence>
<sequence length="164" mass="18541">MFSLGDYVVYPYHGAGRVEKIEEKEILGNKLLYFVVYFPLNQVTLMLPENKIGASGLRPVISKSELDDVLEALFDESTLTETIPAKPYSRENETLLKTGSIHDAARVIAALHAKKAERTNGLHIEDRKNLERATQFLVSEIRNIDGFSEEDAKLFIQEYIPASR</sequence>
<dbReference type="Pfam" id="PF21095">
    <property type="entry name" value="CarD_C"/>
    <property type="match status" value="1"/>
</dbReference>
<dbReference type="PATRIC" id="fig|632773.3.peg.1311"/>
<dbReference type="SMART" id="SM01058">
    <property type="entry name" value="CarD_TRCF"/>
    <property type="match status" value="1"/>
</dbReference>
<name>A0A1D7QUD5_9BACI</name>
<gene>
    <name evidence="2" type="ORF">BBEV_1239</name>
</gene>
<feature type="domain" description="CarD-like/TRCF RNAP-interacting" evidence="1">
    <location>
        <begin position="1"/>
        <end position="112"/>
    </location>
</feature>
<dbReference type="PANTHER" id="PTHR38447">
    <property type="entry name" value="TRANSCRIPTION FACTOR YDEB-RELATED"/>
    <property type="match status" value="1"/>
</dbReference>
<dbReference type="InterPro" id="IPR052531">
    <property type="entry name" value="CarD-like_regulator"/>
</dbReference>
<dbReference type="InterPro" id="IPR003711">
    <property type="entry name" value="CarD-like/TRCF_RID"/>
</dbReference>
<dbReference type="EMBL" id="CP012502">
    <property type="protein sequence ID" value="AOM82607.1"/>
    <property type="molecule type" value="Genomic_DNA"/>
</dbReference>
<organism evidence="2 3">
    <name type="scientific">Salisediminibacterium beveridgei</name>
    <dbReference type="NCBI Taxonomy" id="632773"/>
    <lineage>
        <taxon>Bacteria</taxon>
        <taxon>Bacillati</taxon>
        <taxon>Bacillota</taxon>
        <taxon>Bacilli</taxon>
        <taxon>Bacillales</taxon>
        <taxon>Bacillaceae</taxon>
        <taxon>Salisediminibacterium</taxon>
    </lineage>
</organism>
<proteinExistence type="predicted"/>
<dbReference type="SUPFAM" id="SSF141259">
    <property type="entry name" value="CarD-like"/>
    <property type="match status" value="1"/>
</dbReference>
<dbReference type="Gene3D" id="1.20.58.1290">
    <property type="entry name" value="CarD-like, C-terminal domain"/>
    <property type="match status" value="1"/>
</dbReference>
<dbReference type="Proteomes" id="UP000094463">
    <property type="component" value="Chromosome"/>
</dbReference>
<accession>A0A1D7QUD5</accession>
<evidence type="ECO:0000313" key="2">
    <source>
        <dbReference type="EMBL" id="AOM82607.1"/>
    </source>
</evidence>
<dbReference type="InterPro" id="IPR036101">
    <property type="entry name" value="CarD-like/TRCF_RID_sf"/>
</dbReference>
<evidence type="ECO:0000313" key="3">
    <source>
        <dbReference type="Proteomes" id="UP000094463"/>
    </source>
</evidence>
<keyword evidence="3" id="KW-1185">Reference proteome</keyword>
<dbReference type="AlphaFoldDB" id="A0A1D7QUD5"/>
<dbReference type="Pfam" id="PF02559">
    <property type="entry name" value="CarD_TRCF_RID"/>
    <property type="match status" value="1"/>
</dbReference>